<dbReference type="GeneID" id="93719798"/>
<protein>
    <submittedName>
        <fullName evidence="2">Uncharacterized protein</fullName>
    </submittedName>
</protein>
<dbReference type="Proteomes" id="UP000241960">
    <property type="component" value="Unassembled WGS sequence"/>
</dbReference>
<evidence type="ECO:0000256" key="1">
    <source>
        <dbReference type="SAM" id="Phobius"/>
    </source>
</evidence>
<comment type="caution">
    <text evidence="2">The sequence shown here is derived from an EMBL/GenBank/DDBJ whole genome shotgun (WGS) entry which is preliminary data.</text>
</comment>
<keyword evidence="1" id="KW-0812">Transmembrane</keyword>
<gene>
    <name evidence="2" type="ORF">BU058_02635</name>
</gene>
<sequence length="129" mass="14615">MKSGIRTALIILSIVLLIGEFVYGIPFLGGSIILSFGWQPLLINALLYLITMIILIVDKQNSIKPMMIIPLLGIIGSFIAFIPVIGMVVHWVLFFLMLFLIFILFSTPLYVPNKHAKVVYTEDRRKDHI</sequence>
<proteinExistence type="predicted"/>
<name>A0A9Q6MVY7_9STAP</name>
<dbReference type="AlphaFoldDB" id="A0A9Q6MVY7"/>
<accession>A0A9Q6MVY7</accession>
<dbReference type="RefSeq" id="WP_046835672.1">
    <property type="nucleotide sequence ID" value="NZ_CP018199.1"/>
</dbReference>
<dbReference type="EMBL" id="PZFQ01000006">
    <property type="protein sequence ID" value="PTI76937.1"/>
    <property type="molecule type" value="Genomic_DNA"/>
</dbReference>
<feature type="transmembrane region" description="Helical" evidence="1">
    <location>
        <begin position="32"/>
        <end position="56"/>
    </location>
</feature>
<evidence type="ECO:0000313" key="2">
    <source>
        <dbReference type="EMBL" id="PTI76937.1"/>
    </source>
</evidence>
<organism evidence="2 3">
    <name type="scientific">Staphylococcus succinus</name>
    <dbReference type="NCBI Taxonomy" id="61015"/>
    <lineage>
        <taxon>Bacteria</taxon>
        <taxon>Bacillati</taxon>
        <taxon>Bacillota</taxon>
        <taxon>Bacilli</taxon>
        <taxon>Bacillales</taxon>
        <taxon>Staphylococcaceae</taxon>
        <taxon>Staphylococcus</taxon>
    </lineage>
</organism>
<feature type="transmembrane region" description="Helical" evidence="1">
    <location>
        <begin position="68"/>
        <end position="85"/>
    </location>
</feature>
<feature type="transmembrane region" description="Helical" evidence="1">
    <location>
        <begin position="7"/>
        <end position="26"/>
    </location>
</feature>
<evidence type="ECO:0000313" key="3">
    <source>
        <dbReference type="Proteomes" id="UP000241960"/>
    </source>
</evidence>
<feature type="transmembrane region" description="Helical" evidence="1">
    <location>
        <begin position="91"/>
        <end position="111"/>
    </location>
</feature>
<keyword evidence="1" id="KW-0472">Membrane</keyword>
<keyword evidence="1" id="KW-1133">Transmembrane helix</keyword>
<reference evidence="2 3" key="1">
    <citation type="journal article" date="2016" name="Front. Microbiol.">
        <title>Comprehensive Phylogenetic Analysis of Bovine Non-aureus Staphylococci Species Based on Whole-Genome Sequencing.</title>
        <authorList>
            <person name="Naushad S."/>
            <person name="Barkema H.W."/>
            <person name="Luby C."/>
            <person name="Condas L.A."/>
            <person name="Nobrega D.B."/>
            <person name="Carson D.A."/>
            <person name="De Buck J."/>
        </authorList>
    </citation>
    <scope>NUCLEOTIDE SEQUENCE [LARGE SCALE GENOMIC DNA]</scope>
    <source>
        <strain evidence="2 3">SNUC 1231</strain>
    </source>
</reference>